<dbReference type="EMBL" id="JARKIB010000015">
    <property type="protein sequence ID" value="KAJ7771645.1"/>
    <property type="molecule type" value="Genomic_DNA"/>
</dbReference>
<feature type="transmembrane region" description="Helical" evidence="1">
    <location>
        <begin position="166"/>
        <end position="185"/>
    </location>
</feature>
<evidence type="ECO:0000256" key="1">
    <source>
        <dbReference type="SAM" id="Phobius"/>
    </source>
</evidence>
<evidence type="ECO:0000313" key="3">
    <source>
        <dbReference type="Proteomes" id="UP001215598"/>
    </source>
</evidence>
<keyword evidence="1" id="KW-0472">Membrane</keyword>
<keyword evidence="3" id="KW-1185">Reference proteome</keyword>
<proteinExistence type="predicted"/>
<organism evidence="2 3">
    <name type="scientific">Mycena metata</name>
    <dbReference type="NCBI Taxonomy" id="1033252"/>
    <lineage>
        <taxon>Eukaryota</taxon>
        <taxon>Fungi</taxon>
        <taxon>Dikarya</taxon>
        <taxon>Basidiomycota</taxon>
        <taxon>Agaricomycotina</taxon>
        <taxon>Agaricomycetes</taxon>
        <taxon>Agaricomycetidae</taxon>
        <taxon>Agaricales</taxon>
        <taxon>Marasmiineae</taxon>
        <taxon>Mycenaceae</taxon>
        <taxon>Mycena</taxon>
    </lineage>
</organism>
<dbReference type="CDD" id="cd02208">
    <property type="entry name" value="cupin_RmlC-like"/>
    <property type="match status" value="1"/>
</dbReference>
<reference evidence="2" key="1">
    <citation type="submission" date="2023-03" db="EMBL/GenBank/DDBJ databases">
        <title>Massive genome expansion in bonnet fungi (Mycena s.s.) driven by repeated elements and novel gene families across ecological guilds.</title>
        <authorList>
            <consortium name="Lawrence Berkeley National Laboratory"/>
            <person name="Harder C.B."/>
            <person name="Miyauchi S."/>
            <person name="Viragh M."/>
            <person name="Kuo A."/>
            <person name="Thoen E."/>
            <person name="Andreopoulos B."/>
            <person name="Lu D."/>
            <person name="Skrede I."/>
            <person name="Drula E."/>
            <person name="Henrissat B."/>
            <person name="Morin E."/>
            <person name="Kohler A."/>
            <person name="Barry K."/>
            <person name="LaButti K."/>
            <person name="Morin E."/>
            <person name="Salamov A."/>
            <person name="Lipzen A."/>
            <person name="Mereny Z."/>
            <person name="Hegedus B."/>
            <person name="Baldrian P."/>
            <person name="Stursova M."/>
            <person name="Weitz H."/>
            <person name="Taylor A."/>
            <person name="Grigoriev I.V."/>
            <person name="Nagy L.G."/>
            <person name="Martin F."/>
            <person name="Kauserud H."/>
        </authorList>
    </citation>
    <scope>NUCLEOTIDE SEQUENCE</scope>
    <source>
        <strain evidence="2">CBHHK182m</strain>
    </source>
</reference>
<dbReference type="SUPFAM" id="SSF51182">
    <property type="entry name" value="RmlC-like cupins"/>
    <property type="match status" value="1"/>
</dbReference>
<keyword evidence="1" id="KW-0812">Transmembrane</keyword>
<dbReference type="Proteomes" id="UP001215598">
    <property type="component" value="Unassembled WGS sequence"/>
</dbReference>
<comment type="caution">
    <text evidence="2">The sequence shown here is derived from an EMBL/GenBank/DDBJ whole genome shotgun (WGS) entry which is preliminary data.</text>
</comment>
<accession>A0AAD7JTS8</accession>
<sequence>MGDSLLDDSWPLALVKGVTMSILQNPLRTHAEATGEEVFVIPAHWHLYQDEEHTVLKGRIKLTQDGVTRIITPADGPVLTRAGVVHSFESFLGEELSLDEIAKPSRAALNMEGATGHSTETNEQKILFFRNLCAPGVAQSLLRTMQVFYYGDMYPAFPFKIRSLEWLFVVVVGGWIAPLLGYKLGDSRLRMDPSRFPPSKKD</sequence>
<dbReference type="InterPro" id="IPR011051">
    <property type="entry name" value="RmlC_Cupin_sf"/>
</dbReference>
<keyword evidence="1" id="KW-1133">Transmembrane helix</keyword>
<dbReference type="InterPro" id="IPR014710">
    <property type="entry name" value="RmlC-like_jellyroll"/>
</dbReference>
<protein>
    <submittedName>
        <fullName evidence="2">Uncharacterized protein</fullName>
    </submittedName>
</protein>
<gene>
    <name evidence="2" type="ORF">B0H16DRAFT_1514207</name>
</gene>
<dbReference type="Gene3D" id="2.60.120.10">
    <property type="entry name" value="Jelly Rolls"/>
    <property type="match status" value="1"/>
</dbReference>
<name>A0AAD7JTS8_9AGAR</name>
<dbReference type="AlphaFoldDB" id="A0AAD7JTS8"/>
<evidence type="ECO:0000313" key="2">
    <source>
        <dbReference type="EMBL" id="KAJ7771645.1"/>
    </source>
</evidence>